<dbReference type="Proteomes" id="UP001305779">
    <property type="component" value="Unassembled WGS sequence"/>
</dbReference>
<keyword evidence="5" id="KW-1185">Reference proteome</keyword>
<gene>
    <name evidence="4" type="ORF">PRZ48_005838</name>
</gene>
<evidence type="ECO:0000313" key="5">
    <source>
        <dbReference type="Proteomes" id="UP001305779"/>
    </source>
</evidence>
<dbReference type="PRINTS" id="PR00080">
    <property type="entry name" value="SDRFAMILY"/>
</dbReference>
<dbReference type="InterPro" id="IPR036291">
    <property type="entry name" value="NAD(P)-bd_dom_sf"/>
</dbReference>
<accession>A0ABR0EMH4</accession>
<keyword evidence="2" id="KW-0521">NADP</keyword>
<evidence type="ECO:0000313" key="4">
    <source>
        <dbReference type="EMBL" id="KAK4502413.1"/>
    </source>
</evidence>
<protein>
    <submittedName>
        <fullName evidence="4">Uncharacterized protein</fullName>
    </submittedName>
</protein>
<dbReference type="Pfam" id="PF00106">
    <property type="entry name" value="adh_short"/>
    <property type="match status" value="1"/>
</dbReference>
<name>A0ABR0EMH4_ZASCE</name>
<dbReference type="InterPro" id="IPR020904">
    <property type="entry name" value="Sc_DH/Rdtase_CS"/>
</dbReference>
<dbReference type="InterPro" id="IPR002347">
    <property type="entry name" value="SDR_fam"/>
</dbReference>
<comment type="similarity">
    <text evidence="1 3">Belongs to the short-chain dehydrogenases/reductases (SDR) family.</text>
</comment>
<dbReference type="PANTHER" id="PTHR42760:SF127">
    <property type="entry name" value="3-KETOACYL-ACYL CARRIER PROTEIN REDUCTASE-RELATED"/>
    <property type="match status" value="1"/>
</dbReference>
<dbReference type="PROSITE" id="PS00061">
    <property type="entry name" value="ADH_SHORT"/>
    <property type="match status" value="1"/>
</dbReference>
<evidence type="ECO:0000256" key="3">
    <source>
        <dbReference type="RuleBase" id="RU000363"/>
    </source>
</evidence>
<evidence type="ECO:0000256" key="1">
    <source>
        <dbReference type="ARBA" id="ARBA00006484"/>
    </source>
</evidence>
<proteinExistence type="inferred from homology"/>
<dbReference type="Gene3D" id="3.40.50.720">
    <property type="entry name" value="NAD(P)-binding Rossmann-like Domain"/>
    <property type="match status" value="1"/>
</dbReference>
<dbReference type="PRINTS" id="PR00081">
    <property type="entry name" value="GDHRDH"/>
</dbReference>
<dbReference type="CDD" id="cd05233">
    <property type="entry name" value="SDR_c"/>
    <property type="match status" value="1"/>
</dbReference>
<sequence>MAQTNNEIGGRLVLITGASGGIGSACVRHFAALGCDLALTYASNRDSLEALVKDLQPTANGASNSGKSQRFTIHKADLASPEETSKLCEDAQREHGRAVDILISNAGYGKRIRDVSEIPLSEFEHTINVNLRAPFLLVKGVVDGMKAQKWGRIIFVSSIAAHGGGMNGCHYAASKGGMMGMMKNLSTTLAPYNIAVNDVAPAMVGNTGLLPSGDQFPGLVDSIPMHRLCEPEEVANAVVFYAKTGFATGQSLIIAGGLK</sequence>
<dbReference type="SUPFAM" id="SSF51735">
    <property type="entry name" value="NAD(P)-binding Rossmann-fold domains"/>
    <property type="match status" value="1"/>
</dbReference>
<evidence type="ECO:0000256" key="2">
    <source>
        <dbReference type="ARBA" id="ARBA00022857"/>
    </source>
</evidence>
<organism evidence="4 5">
    <name type="scientific">Zasmidium cellare</name>
    <name type="common">Wine cellar mold</name>
    <name type="synonym">Racodium cellare</name>
    <dbReference type="NCBI Taxonomy" id="395010"/>
    <lineage>
        <taxon>Eukaryota</taxon>
        <taxon>Fungi</taxon>
        <taxon>Dikarya</taxon>
        <taxon>Ascomycota</taxon>
        <taxon>Pezizomycotina</taxon>
        <taxon>Dothideomycetes</taxon>
        <taxon>Dothideomycetidae</taxon>
        <taxon>Mycosphaerellales</taxon>
        <taxon>Mycosphaerellaceae</taxon>
        <taxon>Zasmidium</taxon>
    </lineage>
</organism>
<reference evidence="4 5" key="1">
    <citation type="journal article" date="2023" name="G3 (Bethesda)">
        <title>A chromosome-level genome assembly of Zasmidium syzygii isolated from banana leaves.</title>
        <authorList>
            <person name="van Westerhoven A.C."/>
            <person name="Mehrabi R."/>
            <person name="Talebi R."/>
            <person name="Steentjes M.B.F."/>
            <person name="Corcolon B."/>
            <person name="Chong P.A."/>
            <person name="Kema G.H.J."/>
            <person name="Seidl M.F."/>
        </authorList>
    </citation>
    <scope>NUCLEOTIDE SEQUENCE [LARGE SCALE GENOMIC DNA]</scope>
    <source>
        <strain evidence="4 5">P124</strain>
    </source>
</reference>
<dbReference type="EMBL" id="JAXOVC010000004">
    <property type="protein sequence ID" value="KAK4502413.1"/>
    <property type="molecule type" value="Genomic_DNA"/>
</dbReference>
<dbReference type="PANTHER" id="PTHR42760">
    <property type="entry name" value="SHORT-CHAIN DEHYDROGENASES/REDUCTASES FAMILY MEMBER"/>
    <property type="match status" value="1"/>
</dbReference>
<comment type="caution">
    <text evidence="4">The sequence shown here is derived from an EMBL/GenBank/DDBJ whole genome shotgun (WGS) entry which is preliminary data.</text>
</comment>